<evidence type="ECO:0000259" key="2">
    <source>
        <dbReference type="Pfam" id="PF02557"/>
    </source>
</evidence>
<dbReference type="Proteomes" id="UP000198538">
    <property type="component" value="Unassembled WGS sequence"/>
</dbReference>
<organism evidence="3 4">
    <name type="scientific">Paenibacillus polysaccharolyticus</name>
    <dbReference type="NCBI Taxonomy" id="582692"/>
    <lineage>
        <taxon>Bacteria</taxon>
        <taxon>Bacillati</taxon>
        <taxon>Bacillota</taxon>
        <taxon>Bacilli</taxon>
        <taxon>Bacillales</taxon>
        <taxon>Paenibacillaceae</taxon>
        <taxon>Paenibacillus</taxon>
    </lineage>
</organism>
<keyword evidence="4" id="KW-1185">Reference proteome</keyword>
<dbReference type="InterPro" id="IPR009045">
    <property type="entry name" value="Zn_M74/Hedgehog-like"/>
</dbReference>
<dbReference type="Gene3D" id="3.30.1380.10">
    <property type="match status" value="1"/>
</dbReference>
<gene>
    <name evidence="3" type="ORF">SAMN05720606_12446</name>
</gene>
<accession>A0A1G5LEP3</accession>
<keyword evidence="3" id="KW-0121">Carboxypeptidase</keyword>
<keyword evidence="1" id="KW-0732">Signal</keyword>
<dbReference type="Pfam" id="PF02557">
    <property type="entry name" value="VanY"/>
    <property type="match status" value="1"/>
</dbReference>
<keyword evidence="3" id="KW-0645">Protease</keyword>
<proteinExistence type="predicted"/>
<feature type="domain" description="D-alanyl-D-alanine carboxypeptidase-like core" evidence="2">
    <location>
        <begin position="100"/>
        <end position="214"/>
    </location>
</feature>
<dbReference type="InterPro" id="IPR058193">
    <property type="entry name" value="VanY/YodJ_core_dom"/>
</dbReference>
<dbReference type="RefSeq" id="WP_090924563.1">
    <property type="nucleotide sequence ID" value="NZ_FMVM01000024.1"/>
</dbReference>
<evidence type="ECO:0000313" key="4">
    <source>
        <dbReference type="Proteomes" id="UP000198538"/>
    </source>
</evidence>
<name>A0A1G5LEP3_9BACL</name>
<evidence type="ECO:0000313" key="3">
    <source>
        <dbReference type="EMBL" id="SCZ10941.1"/>
    </source>
</evidence>
<protein>
    <submittedName>
        <fullName evidence="3">D-Ala-D-Ala carboxypeptidase. Metallo peptidase. MEROPS family M15B</fullName>
    </submittedName>
</protein>
<dbReference type="GO" id="GO:0006508">
    <property type="term" value="P:proteolysis"/>
    <property type="evidence" value="ECO:0007669"/>
    <property type="project" value="InterPro"/>
</dbReference>
<keyword evidence="3" id="KW-0378">Hydrolase</keyword>
<dbReference type="PANTHER" id="PTHR34385">
    <property type="entry name" value="D-ALANYL-D-ALANINE CARBOXYPEPTIDASE"/>
    <property type="match status" value="1"/>
</dbReference>
<dbReference type="AlphaFoldDB" id="A0A1G5LEP3"/>
<dbReference type="InterPro" id="IPR052179">
    <property type="entry name" value="DD-CPase-like"/>
</dbReference>
<dbReference type="STRING" id="582692.SAMN05720606_12446"/>
<dbReference type="EMBL" id="FMVM01000024">
    <property type="protein sequence ID" value="SCZ10941.1"/>
    <property type="molecule type" value="Genomic_DNA"/>
</dbReference>
<dbReference type="SUPFAM" id="SSF55166">
    <property type="entry name" value="Hedgehog/DD-peptidase"/>
    <property type="match status" value="1"/>
</dbReference>
<evidence type="ECO:0000256" key="1">
    <source>
        <dbReference type="SAM" id="SignalP"/>
    </source>
</evidence>
<dbReference type="GO" id="GO:0004180">
    <property type="term" value="F:carboxypeptidase activity"/>
    <property type="evidence" value="ECO:0007669"/>
    <property type="project" value="UniProtKB-KW"/>
</dbReference>
<dbReference type="InterPro" id="IPR003709">
    <property type="entry name" value="VanY-like_core_dom"/>
</dbReference>
<dbReference type="CDD" id="cd14852">
    <property type="entry name" value="LD-carboxypeptidase"/>
    <property type="match status" value="1"/>
</dbReference>
<feature type="chain" id="PRO_5039684722" evidence="1">
    <location>
        <begin position="23"/>
        <end position="289"/>
    </location>
</feature>
<feature type="signal peptide" evidence="1">
    <location>
        <begin position="1"/>
        <end position="22"/>
    </location>
</feature>
<dbReference type="Gene3D" id="3.30.200.180">
    <property type="match status" value="1"/>
</dbReference>
<reference evidence="4" key="1">
    <citation type="submission" date="2016-10" db="EMBL/GenBank/DDBJ databases">
        <authorList>
            <person name="Varghese N."/>
            <person name="Submissions S."/>
        </authorList>
    </citation>
    <scope>NUCLEOTIDE SEQUENCE [LARGE SCALE GENOMIC DNA]</scope>
    <source>
        <strain evidence="4">BL9</strain>
    </source>
</reference>
<sequence length="289" mass="33022">MKKWGFLLCIILIGYIVTQSTAALQQKEGVPIVILDTDEKYRGYHEATTQDMKQQIHKGNLVLVNSKHPIHPEGIRSDVVYVADEEDLLQGYGIMDQTLMLSREVTAKFQKMVEAAGKEGVRYFLMSSGYRDFEKQDELYRQKGSDYALPAGYSEHNLGLSLDIGSSLAAMSEAPEGAWLEKNAWRYGFILRYPKDKVNVTGIQYEPWHFRYVGMPHSAVMYKNHMVLEEYLEMLREKKDVSVDLDGVTYDIHYYQVSQDAKIYLPENDAYDISGDNMQGVIVTVDKSS</sequence>
<dbReference type="PANTHER" id="PTHR34385:SF1">
    <property type="entry name" value="PEPTIDOGLYCAN L-ALANYL-D-GLUTAMATE ENDOPEPTIDASE CWLK"/>
    <property type="match status" value="1"/>
</dbReference>